<keyword evidence="2" id="KW-1185">Reference proteome</keyword>
<dbReference type="EMBL" id="CP003423">
    <property type="protein sequence ID" value="AFH43094.1"/>
    <property type="molecule type" value="Genomic_DNA"/>
</dbReference>
<dbReference type="STRING" id="1163730.FFONT_1106"/>
<name>I0A287_FERFK</name>
<evidence type="ECO:0000313" key="1">
    <source>
        <dbReference type="EMBL" id="AFH43094.1"/>
    </source>
</evidence>
<evidence type="ECO:0000313" key="2">
    <source>
        <dbReference type="Proteomes" id="UP000007391"/>
    </source>
</evidence>
<accession>I0A287</accession>
<dbReference type="Proteomes" id="UP000007391">
    <property type="component" value="Chromosome"/>
</dbReference>
<organism evidence="1 2">
    <name type="scientific">Fervidicoccus fontis (strain DSM 19380 / JCM 18336 / VKM B-2539 / Kam940)</name>
    <dbReference type="NCBI Taxonomy" id="1163730"/>
    <lineage>
        <taxon>Archaea</taxon>
        <taxon>Thermoproteota</taxon>
        <taxon>Thermoprotei</taxon>
        <taxon>Fervidicoccales</taxon>
        <taxon>Fervidicoccaceae</taxon>
        <taxon>Fervidicoccus</taxon>
    </lineage>
</organism>
<gene>
    <name evidence="1" type="ordered locus">FFONT_1106</name>
</gene>
<dbReference type="AlphaFoldDB" id="I0A287"/>
<proteinExistence type="predicted"/>
<dbReference type="InParanoid" id="I0A287"/>
<reference evidence="1 2" key="2">
    <citation type="journal article" date="2014" name="Extremophiles">
        <title>Analysis of the complete genome of Fervidococcus fontis confirms the distinct phylogenetic position of the order Fervidicoccales and suggests its environmental function.</title>
        <authorList>
            <person name="Lebedinsky A.V."/>
            <person name="Mardanov A.V."/>
            <person name="Kublanov I.V."/>
            <person name="Gumerov V.M."/>
            <person name="Beletsky A.V."/>
            <person name="Perevalova A.A."/>
            <person name="Bidzhieva S.Kh."/>
            <person name="Bonch-Osmolovskaya E.A."/>
            <person name="Skryabin K.G."/>
            <person name="Ravin N.V."/>
        </authorList>
    </citation>
    <scope>NUCLEOTIDE SEQUENCE [LARGE SCALE GENOMIC DNA]</scope>
    <source>
        <strain evidence="2">DSM 19380 / VKM B-2539 / Kam940</strain>
    </source>
</reference>
<reference evidence="2" key="1">
    <citation type="submission" date="2012-03" db="EMBL/GenBank/DDBJ databases">
        <title>Fervidicoccus fontis complete genome analysis confirms its distinct phylogenetic position and predicts its environmental function.</title>
        <authorList>
            <person name="Lebedinsky A.V."/>
            <person name="Mardanov A.V."/>
            <person name="Gumerov V.M."/>
            <person name="Beletsky A.V."/>
            <person name="Kublanov I.V."/>
            <person name="Perevalova A.A."/>
            <person name="Bonch-Osmolovskaya E.A."/>
            <person name="Ravin N.V."/>
            <person name="Skryabin K.G."/>
        </authorList>
    </citation>
    <scope>NUCLEOTIDE SEQUENCE [LARGE SCALE GENOMIC DNA]</scope>
    <source>
        <strain evidence="2">DSM 19380 / VKM B-2539 / Kam940</strain>
    </source>
</reference>
<protein>
    <submittedName>
        <fullName evidence="1">Uncharacterized protein</fullName>
    </submittedName>
</protein>
<dbReference type="KEGG" id="ffo:FFONT_1106"/>
<sequence>MFYIPIIVHIIFINSTVPFKIFIEGIPRENGILIKAYYITILIKKRYENTLINFSK</sequence>
<dbReference type="HOGENOM" id="CLU_3002987_0_0_2"/>